<dbReference type="InterPro" id="IPR050911">
    <property type="entry name" value="DRAM/TMEM150_Autophagy_Mod"/>
</dbReference>
<keyword evidence="9" id="KW-1185">Reference proteome</keyword>
<evidence type="ECO:0000256" key="2">
    <source>
        <dbReference type="ARBA" id="ARBA00006565"/>
    </source>
</evidence>
<dbReference type="PANTHER" id="PTHR21324:SF11">
    <property type="entry name" value="DNA DAMAGE-REGULATED AUTOPHAGY MODULATOR PROTEIN 1"/>
    <property type="match status" value="1"/>
</dbReference>
<keyword evidence="4 6" id="KW-1133">Transmembrane helix</keyword>
<feature type="transmembrane region" description="Helical" evidence="6">
    <location>
        <begin position="96"/>
        <end position="114"/>
    </location>
</feature>
<feature type="transmembrane region" description="Helical" evidence="6">
    <location>
        <begin position="120"/>
        <end position="139"/>
    </location>
</feature>
<feature type="non-terminal residue" evidence="8">
    <location>
        <position position="1"/>
    </location>
</feature>
<comment type="similarity">
    <text evidence="2">Belongs to the DRAM/TMEM150 family.</text>
</comment>
<keyword evidence="3 6" id="KW-0812">Transmembrane</keyword>
<evidence type="ECO:0000256" key="4">
    <source>
        <dbReference type="ARBA" id="ARBA00022989"/>
    </source>
</evidence>
<accession>A0ABS2YC13</accession>
<gene>
    <name evidence="8" type="primary">Dram1</name>
    <name evidence="8" type="ORF">GTO93_0007395</name>
</gene>
<keyword evidence="5 6" id="KW-0472">Membrane</keyword>
<feature type="non-terminal residue" evidence="8">
    <location>
        <position position="243"/>
    </location>
</feature>
<dbReference type="PANTHER" id="PTHR21324">
    <property type="entry name" value="FASTING-INDUCIBLE INTEGRAL MEMBRANE PROTEIN TM6P1-RELATED"/>
    <property type="match status" value="1"/>
</dbReference>
<feature type="domain" description="CWH43-like N-terminal" evidence="7">
    <location>
        <begin position="9"/>
        <end position="224"/>
    </location>
</feature>
<reference evidence="8" key="1">
    <citation type="journal article" date="2021" name="Cell">
        <title>Tracing the genetic footprints of vertebrate landing in non-teleost ray-finned fishes.</title>
        <authorList>
            <person name="Bi X."/>
            <person name="Wang K."/>
            <person name="Yang L."/>
            <person name="Pan H."/>
            <person name="Jiang H."/>
            <person name="Wei Q."/>
            <person name="Fang M."/>
            <person name="Yu H."/>
            <person name="Zhu C."/>
            <person name="Cai Y."/>
            <person name="He Y."/>
            <person name="Gan X."/>
            <person name="Zeng H."/>
            <person name="Yu D."/>
            <person name="Zhu Y."/>
            <person name="Jiang H."/>
            <person name="Qiu Q."/>
            <person name="Yang H."/>
            <person name="Zhang Y.E."/>
            <person name="Wang W."/>
            <person name="Zhu M."/>
            <person name="He S."/>
            <person name="Zhang G."/>
        </authorList>
    </citation>
    <scope>NUCLEOTIDE SEQUENCE</scope>
    <source>
        <strain evidence="8">Pddl_001</strain>
    </source>
</reference>
<feature type="transmembrane region" description="Helical" evidence="6">
    <location>
        <begin position="196"/>
        <end position="217"/>
    </location>
</feature>
<dbReference type="Proteomes" id="UP001166093">
    <property type="component" value="Unassembled WGS sequence"/>
</dbReference>
<sequence>MFWFMEGMCFLPVSLVIWSSSSFIVSYITALLERHVDPVFPYISDTGTEPPESEIFGIMITLASFLGVATMYTRYKFLETLNETTHAISTKLNKSTLLCGIIGCLGMCVVATFQETVVTLVHDIGAFIAFISGVIYIFLQSVISYKMHPLGSTQIVCHIRMVISVISIIAVVPMIVCALLVPKTQLHWDPDEKDYLVHLVSAVCEWTVAFGFVCYFLTYIKEFQVGTIYTLLLYSYIYEVSMT</sequence>
<feature type="transmembrane region" description="Helical" evidence="6">
    <location>
        <begin position="55"/>
        <end position="75"/>
    </location>
</feature>
<evidence type="ECO:0000256" key="3">
    <source>
        <dbReference type="ARBA" id="ARBA00022692"/>
    </source>
</evidence>
<evidence type="ECO:0000313" key="9">
    <source>
        <dbReference type="Proteomes" id="UP001166093"/>
    </source>
</evidence>
<protein>
    <submittedName>
        <fullName evidence="8">DRAM1 protein</fullName>
    </submittedName>
</protein>
<comment type="subcellular location">
    <subcellularLocation>
        <location evidence="1">Endomembrane system</location>
        <topology evidence="1">Multi-pass membrane protein</topology>
    </subcellularLocation>
</comment>
<evidence type="ECO:0000256" key="5">
    <source>
        <dbReference type="ARBA" id="ARBA00023136"/>
    </source>
</evidence>
<name>A0ABS2YC13_POLSP</name>
<evidence type="ECO:0000259" key="7">
    <source>
        <dbReference type="Pfam" id="PF10277"/>
    </source>
</evidence>
<proteinExistence type="inferred from homology"/>
<feature type="transmembrane region" description="Helical" evidence="6">
    <location>
        <begin position="159"/>
        <end position="181"/>
    </location>
</feature>
<comment type="caution">
    <text evidence="8">The sequence shown here is derived from an EMBL/GenBank/DDBJ whole genome shotgun (WGS) entry which is preliminary data.</text>
</comment>
<dbReference type="EMBL" id="JAAWVQ010134820">
    <property type="protein sequence ID" value="MBN3284266.1"/>
    <property type="molecule type" value="Genomic_DNA"/>
</dbReference>
<dbReference type="Pfam" id="PF10277">
    <property type="entry name" value="Frag1"/>
    <property type="match status" value="1"/>
</dbReference>
<organism evidence="8 9">
    <name type="scientific">Polyodon spathula</name>
    <name type="common">North American paddlefish</name>
    <name type="synonym">Squalus spathula</name>
    <dbReference type="NCBI Taxonomy" id="7913"/>
    <lineage>
        <taxon>Eukaryota</taxon>
        <taxon>Metazoa</taxon>
        <taxon>Chordata</taxon>
        <taxon>Craniata</taxon>
        <taxon>Vertebrata</taxon>
        <taxon>Euteleostomi</taxon>
        <taxon>Actinopterygii</taxon>
        <taxon>Chondrostei</taxon>
        <taxon>Acipenseriformes</taxon>
        <taxon>Polyodontidae</taxon>
        <taxon>Polyodon</taxon>
    </lineage>
</organism>
<evidence type="ECO:0000256" key="6">
    <source>
        <dbReference type="SAM" id="Phobius"/>
    </source>
</evidence>
<evidence type="ECO:0000256" key="1">
    <source>
        <dbReference type="ARBA" id="ARBA00004127"/>
    </source>
</evidence>
<evidence type="ECO:0000313" key="8">
    <source>
        <dbReference type="EMBL" id="MBN3284266.1"/>
    </source>
</evidence>
<dbReference type="InterPro" id="IPR019402">
    <property type="entry name" value="CWH43_N"/>
</dbReference>